<name>A0AAW2IT01_9LAMI</name>
<organism evidence="2">
    <name type="scientific">Sesamum angustifolium</name>
    <dbReference type="NCBI Taxonomy" id="2727405"/>
    <lineage>
        <taxon>Eukaryota</taxon>
        <taxon>Viridiplantae</taxon>
        <taxon>Streptophyta</taxon>
        <taxon>Embryophyta</taxon>
        <taxon>Tracheophyta</taxon>
        <taxon>Spermatophyta</taxon>
        <taxon>Magnoliopsida</taxon>
        <taxon>eudicotyledons</taxon>
        <taxon>Gunneridae</taxon>
        <taxon>Pentapetalae</taxon>
        <taxon>asterids</taxon>
        <taxon>lamiids</taxon>
        <taxon>Lamiales</taxon>
        <taxon>Pedaliaceae</taxon>
        <taxon>Sesamum</taxon>
    </lineage>
</organism>
<dbReference type="EMBL" id="JACGWK010001623">
    <property type="protein sequence ID" value="KAL0284951.1"/>
    <property type="molecule type" value="Genomic_DNA"/>
</dbReference>
<evidence type="ECO:0000313" key="2">
    <source>
        <dbReference type="EMBL" id="KAL0284951.1"/>
    </source>
</evidence>
<dbReference type="PANTHER" id="PTHR33437">
    <property type="entry name" value="OS06G0361200 PROTEIN"/>
    <property type="match status" value="1"/>
</dbReference>
<evidence type="ECO:0000256" key="1">
    <source>
        <dbReference type="SAM" id="MobiDB-lite"/>
    </source>
</evidence>
<sequence>MEATIRNKIEGSSRSSLTYSKPYTPRIDNLKMPMGYQPSKFQQFDANGNPKQHVAHFVETCNNAGIYMHTANCQHGRAYKFSSMGKRPVVDYINKWRNLNLNCKDRLSEAPAIEMCIQGIRWGLHYIPQGILPKYVKELTIRAHDTELSITASGVEGPPVQEPRRIKENKN</sequence>
<gene>
    <name evidence="2" type="ORF">Sangu_2800000</name>
</gene>
<proteinExistence type="predicted"/>
<reference evidence="2" key="2">
    <citation type="journal article" date="2024" name="Plant">
        <title>Genomic evolution and insights into agronomic trait innovations of Sesamum species.</title>
        <authorList>
            <person name="Miao H."/>
            <person name="Wang L."/>
            <person name="Qu L."/>
            <person name="Liu H."/>
            <person name="Sun Y."/>
            <person name="Le M."/>
            <person name="Wang Q."/>
            <person name="Wei S."/>
            <person name="Zheng Y."/>
            <person name="Lin W."/>
            <person name="Duan Y."/>
            <person name="Cao H."/>
            <person name="Xiong S."/>
            <person name="Wang X."/>
            <person name="Wei L."/>
            <person name="Li C."/>
            <person name="Ma Q."/>
            <person name="Ju M."/>
            <person name="Zhao R."/>
            <person name="Li G."/>
            <person name="Mu C."/>
            <person name="Tian Q."/>
            <person name="Mei H."/>
            <person name="Zhang T."/>
            <person name="Gao T."/>
            <person name="Zhang H."/>
        </authorList>
    </citation>
    <scope>NUCLEOTIDE SEQUENCE</scope>
    <source>
        <strain evidence="2">G01</strain>
    </source>
</reference>
<reference evidence="2" key="1">
    <citation type="submission" date="2020-06" db="EMBL/GenBank/DDBJ databases">
        <authorList>
            <person name="Li T."/>
            <person name="Hu X."/>
            <person name="Zhang T."/>
            <person name="Song X."/>
            <person name="Zhang H."/>
            <person name="Dai N."/>
            <person name="Sheng W."/>
            <person name="Hou X."/>
            <person name="Wei L."/>
        </authorList>
    </citation>
    <scope>NUCLEOTIDE SEQUENCE</scope>
    <source>
        <strain evidence="2">G01</strain>
        <tissue evidence="2">Leaf</tissue>
    </source>
</reference>
<protein>
    <submittedName>
        <fullName evidence="2">Uncharacterized protein</fullName>
    </submittedName>
</protein>
<accession>A0AAW2IT01</accession>
<feature type="region of interest" description="Disordered" evidence="1">
    <location>
        <begin position="152"/>
        <end position="171"/>
    </location>
</feature>
<comment type="caution">
    <text evidence="2">The sequence shown here is derived from an EMBL/GenBank/DDBJ whole genome shotgun (WGS) entry which is preliminary data.</text>
</comment>
<feature type="compositionally biased region" description="Basic and acidic residues" evidence="1">
    <location>
        <begin position="162"/>
        <end position="171"/>
    </location>
</feature>
<dbReference type="AlphaFoldDB" id="A0AAW2IT01"/>